<dbReference type="EMBL" id="HBUF01272124">
    <property type="protein sequence ID" value="CAG6685514.1"/>
    <property type="molecule type" value="Transcribed_RNA"/>
</dbReference>
<dbReference type="AlphaFoldDB" id="A0A8D8TFI6"/>
<protein>
    <submittedName>
        <fullName evidence="1">Uncharacterized protein</fullName>
    </submittedName>
</protein>
<accession>A0A8D8TFI6</accession>
<organism evidence="1">
    <name type="scientific">Cacopsylla melanoneura</name>
    <dbReference type="NCBI Taxonomy" id="428564"/>
    <lineage>
        <taxon>Eukaryota</taxon>
        <taxon>Metazoa</taxon>
        <taxon>Ecdysozoa</taxon>
        <taxon>Arthropoda</taxon>
        <taxon>Hexapoda</taxon>
        <taxon>Insecta</taxon>
        <taxon>Pterygota</taxon>
        <taxon>Neoptera</taxon>
        <taxon>Paraneoptera</taxon>
        <taxon>Hemiptera</taxon>
        <taxon>Sternorrhyncha</taxon>
        <taxon>Psylloidea</taxon>
        <taxon>Psyllidae</taxon>
        <taxon>Psyllinae</taxon>
        <taxon>Cacopsylla</taxon>
    </lineage>
</organism>
<reference evidence="1" key="1">
    <citation type="submission" date="2021-05" db="EMBL/GenBank/DDBJ databases">
        <authorList>
            <person name="Alioto T."/>
            <person name="Alioto T."/>
            <person name="Gomez Garrido J."/>
        </authorList>
    </citation>
    <scope>NUCLEOTIDE SEQUENCE</scope>
</reference>
<name>A0A8D8TFI6_9HEMI</name>
<sequence length="102" mass="12166">MGIISTVYYYPQFSVLYLLQYFSRHLVPTCLHAFVFGKDLLNFESVRDSEILKESLTLFFYLLQCSFNTVSCSSFFWHCLLCKQTINCFQIRHKHTCTHFQQ</sequence>
<proteinExistence type="predicted"/>
<evidence type="ECO:0000313" key="1">
    <source>
        <dbReference type="EMBL" id="CAG6685514.1"/>
    </source>
</evidence>